<evidence type="ECO:0000313" key="1">
    <source>
        <dbReference type="EMBL" id="JAD59578.1"/>
    </source>
</evidence>
<proteinExistence type="predicted"/>
<accession>A0A0A9BBP7</accession>
<organism evidence="1">
    <name type="scientific">Arundo donax</name>
    <name type="common">Giant reed</name>
    <name type="synonym">Donax arundinaceus</name>
    <dbReference type="NCBI Taxonomy" id="35708"/>
    <lineage>
        <taxon>Eukaryota</taxon>
        <taxon>Viridiplantae</taxon>
        <taxon>Streptophyta</taxon>
        <taxon>Embryophyta</taxon>
        <taxon>Tracheophyta</taxon>
        <taxon>Spermatophyta</taxon>
        <taxon>Magnoliopsida</taxon>
        <taxon>Liliopsida</taxon>
        <taxon>Poales</taxon>
        <taxon>Poaceae</taxon>
        <taxon>PACMAD clade</taxon>
        <taxon>Arundinoideae</taxon>
        <taxon>Arundineae</taxon>
        <taxon>Arundo</taxon>
    </lineage>
</organism>
<dbReference type="AlphaFoldDB" id="A0A0A9BBP7"/>
<sequence length="27" mass="3118">MLSLFDISLSLINVLFYLFGDLDFAHL</sequence>
<reference evidence="1" key="1">
    <citation type="submission" date="2014-09" db="EMBL/GenBank/DDBJ databases">
        <authorList>
            <person name="Magalhaes I.L.F."/>
            <person name="Oliveira U."/>
            <person name="Santos F.R."/>
            <person name="Vidigal T.H.D.A."/>
            <person name="Brescovit A.D."/>
            <person name="Santos A.J."/>
        </authorList>
    </citation>
    <scope>NUCLEOTIDE SEQUENCE</scope>
    <source>
        <tissue evidence="1">Shoot tissue taken approximately 20 cm above the soil surface</tissue>
    </source>
</reference>
<dbReference type="EMBL" id="GBRH01238317">
    <property type="protein sequence ID" value="JAD59578.1"/>
    <property type="molecule type" value="Transcribed_RNA"/>
</dbReference>
<protein>
    <submittedName>
        <fullName evidence="1">Uncharacterized protein</fullName>
    </submittedName>
</protein>
<name>A0A0A9BBP7_ARUDO</name>
<reference evidence="1" key="2">
    <citation type="journal article" date="2015" name="Data Brief">
        <title>Shoot transcriptome of the giant reed, Arundo donax.</title>
        <authorList>
            <person name="Barrero R.A."/>
            <person name="Guerrero F.D."/>
            <person name="Moolhuijzen P."/>
            <person name="Goolsby J.A."/>
            <person name="Tidwell J."/>
            <person name="Bellgard S.E."/>
            <person name="Bellgard M.I."/>
        </authorList>
    </citation>
    <scope>NUCLEOTIDE SEQUENCE</scope>
    <source>
        <tissue evidence="1">Shoot tissue taken approximately 20 cm above the soil surface</tissue>
    </source>
</reference>